<evidence type="ECO:0000313" key="3">
    <source>
        <dbReference type="EMBL" id="KAF6052311.1"/>
    </source>
</evidence>
<feature type="region of interest" description="Disordered" evidence="1">
    <location>
        <begin position="627"/>
        <end position="683"/>
    </location>
</feature>
<feature type="domain" description="DNA replication regulator Sld3 C-terminal" evidence="2">
    <location>
        <begin position="224"/>
        <end position="831"/>
    </location>
</feature>
<dbReference type="InterPro" id="IPR013948">
    <property type="entry name" value="DNA_replication_reg_Sld3_C"/>
</dbReference>
<feature type="region of interest" description="Disordered" evidence="1">
    <location>
        <begin position="411"/>
        <end position="439"/>
    </location>
</feature>
<dbReference type="Pfam" id="PF08639">
    <property type="entry name" value="Sld3_STD"/>
    <property type="match status" value="1"/>
</dbReference>
<feature type="region of interest" description="Disordered" evidence="1">
    <location>
        <begin position="534"/>
        <end position="579"/>
    </location>
</feature>
<feature type="compositionally biased region" description="Basic and acidic residues" evidence="1">
    <location>
        <begin position="962"/>
        <end position="974"/>
    </location>
</feature>
<evidence type="ECO:0000313" key="4">
    <source>
        <dbReference type="Proteomes" id="UP000590412"/>
    </source>
</evidence>
<dbReference type="OrthoDB" id="5395343at2759"/>
<comment type="caution">
    <text evidence="3">The sequence shown here is derived from an EMBL/GenBank/DDBJ whole genome shotgun (WGS) entry which is preliminary data.</text>
</comment>
<dbReference type="InterPro" id="IPR042511">
    <property type="entry name" value="Sld3"/>
</dbReference>
<sequence>MIRETGEQFNDVVTLTDTFSILDPSTNIEIIITPIYMIKLQSIIDLIPKQTSLQSHQSLLSELSNDKSTKSVVEPVMHIFKSSTSRLRRNGYWLCKLKFGIDDKFNHWGVVFPMMDVGTTGGTYLGVFKINGPVAEDKRAGELYRVANEADLINVGEETPKFEENTESTMASDDAIESFSMKPPISMETKKGNSHNVEHDTNDANNALTLPNFTSPSKRDESQDPLQFLNNRYYHSLYSLNEPLSYFPKASLTRFKNLCHGDVDSVASILDLLISNMEKFDSRYDGKSNGEFFLHDKDGGDVANCEMLHQEKLKQRVGFTVRREMESGGEMEKEKSIILDGIDNDKLQRLMLELKVREAQLQLILLFEVFQNWNINEDDFLSHNLQKLSQMMLKQSQEQKKVSLVRIRKRRKLQKDKGNEEEAESKKRKRVKPTTLSDQSTLNGIKNREFAYYLYLNKLIDRLNLWEVLLAPDNKQVGSPGVSSANDSTGAPSSSSSYGFLAYVLVPYYGKTLPVLMKYVISNMKNTNMKLISNHKKQKKASQKKKGHSAGFDKVDSNGKTNGNGETKKHGNFERKPLFKNDSASGELIKDISIASLKRSKSSLGGQTSRELLDKRQVDLNFKPPHLKKQISSNADSNGNQSSSSSLASSSLIFGQARRSKTLAGGETSMSAQSRPGPESRLGSTSIVNVAETPMKAGQRSTLPLRGAGNGTVGGGNGSLGGNMMKSVSQIEATPAKQRIIDLEIFTPISKPKLNSTESTGTRQDQATDSIFTSPVTGDYVNERNGRASPFLKPGSSLMTQRLHSVASGAVGGATSVNQGQQYDVVAATPKKQTTDKAPCVIAVTPNDMIVEATPVQNERKSPQLQKLLDVQATPVQDISKLQSSTATLIEATPNQGAQQKIQSPFVQHLNETDVEFKSPVVHKNGAFTTPSAHKTKPGDAIAISESPIYNAYATAGLLSLRNKDGDGDGHVGGDDEGYDSDEILNPKKKKARATYSRR</sequence>
<name>A0A8X7NN49_CANPA</name>
<organism evidence="3 4">
    <name type="scientific">Candida parapsilosis</name>
    <name type="common">Yeast</name>
    <dbReference type="NCBI Taxonomy" id="5480"/>
    <lineage>
        <taxon>Eukaryota</taxon>
        <taxon>Fungi</taxon>
        <taxon>Dikarya</taxon>
        <taxon>Ascomycota</taxon>
        <taxon>Saccharomycotina</taxon>
        <taxon>Pichiomycetes</taxon>
        <taxon>Debaryomycetaceae</taxon>
        <taxon>Candida/Lodderomyces clade</taxon>
        <taxon>Candida</taxon>
    </lineage>
</organism>
<feature type="compositionally biased region" description="Low complexity" evidence="1">
    <location>
        <begin position="632"/>
        <end position="651"/>
    </location>
</feature>
<protein>
    <submittedName>
        <fullName evidence="3">DNA replication regulator SLD3 family protein</fullName>
    </submittedName>
</protein>
<gene>
    <name evidence="3" type="ORF">FOB60_002567</name>
</gene>
<feature type="compositionally biased region" description="Basic and acidic residues" evidence="1">
    <location>
        <begin position="566"/>
        <end position="579"/>
    </location>
</feature>
<dbReference type="EMBL" id="JABWAB010000004">
    <property type="protein sequence ID" value="KAF6052311.1"/>
    <property type="molecule type" value="Genomic_DNA"/>
</dbReference>
<evidence type="ECO:0000256" key="1">
    <source>
        <dbReference type="SAM" id="MobiDB-lite"/>
    </source>
</evidence>
<dbReference type="PANTHER" id="PTHR28067">
    <property type="entry name" value="DNA REPLICATION REGULATOR SLD3"/>
    <property type="match status" value="1"/>
</dbReference>
<dbReference type="GO" id="GO:0031261">
    <property type="term" value="C:DNA replication preinitiation complex"/>
    <property type="evidence" value="ECO:0007669"/>
    <property type="project" value="TreeGrafter"/>
</dbReference>
<dbReference type="Gene3D" id="1.20.58.2130">
    <property type="match status" value="2"/>
</dbReference>
<feature type="compositionally biased region" description="Basic residues" evidence="1">
    <location>
        <begin position="534"/>
        <end position="548"/>
    </location>
</feature>
<dbReference type="Proteomes" id="UP000590412">
    <property type="component" value="Unassembled WGS sequence"/>
</dbReference>
<feature type="compositionally biased region" description="Basic residues" evidence="1">
    <location>
        <begin position="987"/>
        <end position="999"/>
    </location>
</feature>
<reference evidence="3" key="1">
    <citation type="submission" date="2020-03" db="EMBL/GenBank/DDBJ databases">
        <title>FDA dAtabase for Regulatory Grade micrObial Sequences (FDA-ARGOS): Supporting development and validation of Infectious Disease Dx tests.</title>
        <authorList>
            <person name="Campos J."/>
            <person name="Goldberg B."/>
            <person name="Tallon L."/>
            <person name="Sadzewicz L."/>
            <person name="Vavikolanu K."/>
            <person name="Mehta A."/>
            <person name="Aluvathingal J."/>
            <person name="Nadendla S."/>
            <person name="Nandy P."/>
            <person name="Geyer C."/>
            <person name="Yan Y."/>
            <person name="Sichtig H."/>
        </authorList>
    </citation>
    <scope>NUCLEOTIDE SEQUENCE [LARGE SCALE GENOMIC DNA]</scope>
    <source>
        <strain evidence="3">FDAARGOS_652</strain>
    </source>
</reference>
<dbReference type="GO" id="GO:0006270">
    <property type="term" value="P:DNA replication initiation"/>
    <property type="evidence" value="ECO:0007669"/>
    <property type="project" value="InterPro"/>
</dbReference>
<dbReference type="PANTHER" id="PTHR28067:SF1">
    <property type="entry name" value="DNA REPLICATION REGULATOR SLD3"/>
    <property type="match status" value="1"/>
</dbReference>
<dbReference type="AlphaFoldDB" id="A0A8X7NN49"/>
<feature type="region of interest" description="Disordered" evidence="1">
    <location>
        <begin position="961"/>
        <end position="999"/>
    </location>
</feature>
<evidence type="ECO:0000259" key="2">
    <source>
        <dbReference type="Pfam" id="PF08639"/>
    </source>
</evidence>
<proteinExistence type="predicted"/>
<accession>A0A8X7NN49</accession>